<dbReference type="RefSeq" id="WP_342691767.1">
    <property type="nucleotide sequence ID" value="NZ_JBCGDP010000008.1"/>
</dbReference>
<dbReference type="Proteomes" id="UP001468798">
    <property type="component" value="Unassembled WGS sequence"/>
</dbReference>
<evidence type="ECO:0008006" key="3">
    <source>
        <dbReference type="Google" id="ProtNLM"/>
    </source>
</evidence>
<keyword evidence="2" id="KW-1185">Reference proteome</keyword>
<sequence>MKGNYSLVLFFFFTFGVAFSQERSNLKGKVTNSMGAILNGSVVNLSSKTRTAISEQGYFEILAQPKDTLLFASLACLPKKVILNSKNFDIPFLEIELQLFDNELKEVIVLNQKKIRPLNPDLQKYIDKKYFDDMQSSPTNPLMPPTTIANGTDFVRLFKDVKKLFKKKALQKEREEKPINYYVEVINSVPTDFFFKNFTTQRRRNHFISFFLRSR</sequence>
<protein>
    <recommendedName>
        <fullName evidence="3">CarboxypepD_reg-like domain-containing protein</fullName>
    </recommendedName>
</protein>
<reference evidence="1 2" key="1">
    <citation type="submission" date="2024-03" db="EMBL/GenBank/DDBJ databases">
        <title>Two novel species of the genus Flavobacterium exhibiting potentially degradation of complex polysaccharides.</title>
        <authorList>
            <person name="Lian X."/>
        </authorList>
    </citation>
    <scope>NUCLEOTIDE SEQUENCE [LARGE SCALE GENOMIC DNA]</scope>
    <source>
        <strain evidence="1 2">N6</strain>
    </source>
</reference>
<evidence type="ECO:0000313" key="2">
    <source>
        <dbReference type="Proteomes" id="UP001468798"/>
    </source>
</evidence>
<dbReference type="EMBL" id="JBCGDP010000008">
    <property type="protein sequence ID" value="MEM0576784.1"/>
    <property type="molecule type" value="Genomic_DNA"/>
</dbReference>
<name>A0ABU9NR97_9FLAO</name>
<comment type="caution">
    <text evidence="1">The sequence shown here is derived from an EMBL/GenBank/DDBJ whole genome shotgun (WGS) entry which is preliminary data.</text>
</comment>
<evidence type="ECO:0000313" key="1">
    <source>
        <dbReference type="EMBL" id="MEM0576784.1"/>
    </source>
</evidence>
<organism evidence="1 2">
    <name type="scientific">Flavobacterium polysaccharolyticum</name>
    <dbReference type="NCBI Taxonomy" id="3133148"/>
    <lineage>
        <taxon>Bacteria</taxon>
        <taxon>Pseudomonadati</taxon>
        <taxon>Bacteroidota</taxon>
        <taxon>Flavobacteriia</taxon>
        <taxon>Flavobacteriales</taxon>
        <taxon>Flavobacteriaceae</taxon>
        <taxon>Flavobacterium</taxon>
    </lineage>
</organism>
<gene>
    <name evidence="1" type="ORF">WFZ86_09765</name>
</gene>
<accession>A0ABU9NR97</accession>
<proteinExistence type="predicted"/>